<keyword evidence="2 4" id="KW-0472">Membrane</keyword>
<accession>A0ABY5GJ73</accession>
<organism evidence="7 8">
    <name type="scientific">Photobacterium atrarenae</name>
    <dbReference type="NCBI Taxonomy" id="865757"/>
    <lineage>
        <taxon>Bacteria</taxon>
        <taxon>Pseudomonadati</taxon>
        <taxon>Pseudomonadota</taxon>
        <taxon>Gammaproteobacteria</taxon>
        <taxon>Vibrionales</taxon>
        <taxon>Vibrionaceae</taxon>
        <taxon>Photobacterium</taxon>
    </lineage>
</organism>
<protein>
    <submittedName>
        <fullName evidence="7">OmpA family protein</fullName>
    </submittedName>
</protein>
<keyword evidence="3" id="KW-0998">Cell outer membrane</keyword>
<dbReference type="PRINTS" id="PR01021">
    <property type="entry name" value="OMPADOMAIN"/>
</dbReference>
<dbReference type="Pfam" id="PF00691">
    <property type="entry name" value="OmpA"/>
    <property type="match status" value="1"/>
</dbReference>
<comment type="subcellular location">
    <subcellularLocation>
        <location evidence="1">Cell outer membrane</location>
    </subcellularLocation>
</comment>
<keyword evidence="5" id="KW-0732">Signal</keyword>
<keyword evidence="8" id="KW-1185">Reference proteome</keyword>
<dbReference type="InterPro" id="IPR050330">
    <property type="entry name" value="Bact_OuterMem_StrucFunc"/>
</dbReference>
<evidence type="ECO:0000256" key="5">
    <source>
        <dbReference type="SAM" id="SignalP"/>
    </source>
</evidence>
<dbReference type="RefSeq" id="WP_255389951.1">
    <property type="nucleotide sequence ID" value="NZ_CP101508.1"/>
</dbReference>
<sequence>MKRWHCLFLSLLISGCAAPEGLFSTEAELPPAAVQQADLQDDDQDGVINARDKCEATALSAIVDNDGCPRHTSSTETHSLHVLFANNSAEIQPQYRPDIVLMADFLKQYPDTGLELQGHASKVGNHARNIELSRLRAEAVRQALINLGVTAGRLTIVGHGDNDPVRSANQEKAFSLSRRVVGTVTGFRGDIEKEWTIFTRRTE</sequence>
<evidence type="ECO:0000256" key="4">
    <source>
        <dbReference type="PROSITE-ProRule" id="PRU00473"/>
    </source>
</evidence>
<evidence type="ECO:0000256" key="2">
    <source>
        <dbReference type="ARBA" id="ARBA00023136"/>
    </source>
</evidence>
<dbReference type="Proteomes" id="UP001057998">
    <property type="component" value="Chromosome 1"/>
</dbReference>
<dbReference type="InterPro" id="IPR006665">
    <property type="entry name" value="OmpA-like"/>
</dbReference>
<dbReference type="PANTHER" id="PTHR30329:SF21">
    <property type="entry name" value="LIPOPROTEIN YIAD-RELATED"/>
    <property type="match status" value="1"/>
</dbReference>
<dbReference type="InterPro" id="IPR006664">
    <property type="entry name" value="OMP_bac"/>
</dbReference>
<dbReference type="PANTHER" id="PTHR30329">
    <property type="entry name" value="STATOR ELEMENT OF FLAGELLAR MOTOR COMPLEX"/>
    <property type="match status" value="1"/>
</dbReference>
<feature type="domain" description="OmpA-like" evidence="6">
    <location>
        <begin position="71"/>
        <end position="188"/>
    </location>
</feature>
<gene>
    <name evidence="7" type="ORF">NNL38_05130</name>
</gene>
<feature type="signal peptide" evidence="5">
    <location>
        <begin position="1"/>
        <end position="19"/>
    </location>
</feature>
<evidence type="ECO:0000259" key="6">
    <source>
        <dbReference type="PROSITE" id="PS51123"/>
    </source>
</evidence>
<dbReference type="CDD" id="cd07185">
    <property type="entry name" value="OmpA_C-like"/>
    <property type="match status" value="1"/>
</dbReference>
<reference evidence="7" key="1">
    <citation type="submission" date="2022-07" db="EMBL/GenBank/DDBJ databases">
        <title>Genome sequencing of Photobacterium atrarenae GJH2-4.</title>
        <authorList>
            <person name="Park S.-J."/>
        </authorList>
    </citation>
    <scope>NUCLEOTIDE SEQUENCE</scope>
    <source>
        <strain evidence="7">GJH2-4</strain>
    </source>
</reference>
<dbReference type="PROSITE" id="PS51123">
    <property type="entry name" value="OMPA_2"/>
    <property type="match status" value="1"/>
</dbReference>
<dbReference type="SUPFAM" id="SSF103088">
    <property type="entry name" value="OmpA-like"/>
    <property type="match status" value="1"/>
</dbReference>
<evidence type="ECO:0000256" key="3">
    <source>
        <dbReference type="ARBA" id="ARBA00023237"/>
    </source>
</evidence>
<proteinExistence type="predicted"/>
<dbReference type="PROSITE" id="PS51257">
    <property type="entry name" value="PROKAR_LIPOPROTEIN"/>
    <property type="match status" value="1"/>
</dbReference>
<feature type="chain" id="PRO_5045896917" evidence="5">
    <location>
        <begin position="20"/>
        <end position="203"/>
    </location>
</feature>
<name>A0ABY5GJ73_9GAMM</name>
<dbReference type="EMBL" id="CP101508">
    <property type="protein sequence ID" value="UTV28632.1"/>
    <property type="molecule type" value="Genomic_DNA"/>
</dbReference>
<evidence type="ECO:0000313" key="8">
    <source>
        <dbReference type="Proteomes" id="UP001057998"/>
    </source>
</evidence>
<evidence type="ECO:0000313" key="7">
    <source>
        <dbReference type="EMBL" id="UTV28632.1"/>
    </source>
</evidence>
<evidence type="ECO:0000256" key="1">
    <source>
        <dbReference type="ARBA" id="ARBA00004442"/>
    </source>
</evidence>
<dbReference type="Gene3D" id="3.30.1330.60">
    <property type="entry name" value="OmpA-like domain"/>
    <property type="match status" value="1"/>
</dbReference>
<dbReference type="InterPro" id="IPR036737">
    <property type="entry name" value="OmpA-like_sf"/>
</dbReference>